<protein>
    <submittedName>
        <fullName evidence="1">Uncharacterized protein</fullName>
    </submittedName>
</protein>
<keyword evidence="2" id="KW-1185">Reference proteome</keyword>
<evidence type="ECO:0000313" key="2">
    <source>
        <dbReference type="Proteomes" id="UP000324222"/>
    </source>
</evidence>
<accession>A0A5B7KIR5</accession>
<gene>
    <name evidence="1" type="ORF">E2C01_102531</name>
</gene>
<reference evidence="1 2" key="1">
    <citation type="submission" date="2019-05" db="EMBL/GenBank/DDBJ databases">
        <title>Another draft genome of Portunus trituberculatus and its Hox gene families provides insights of decapod evolution.</title>
        <authorList>
            <person name="Jeong J.-H."/>
            <person name="Song I."/>
            <person name="Kim S."/>
            <person name="Choi T."/>
            <person name="Kim D."/>
            <person name="Ryu S."/>
            <person name="Kim W."/>
        </authorList>
    </citation>
    <scope>NUCLEOTIDE SEQUENCE [LARGE SCALE GENOMIC DNA]</scope>
    <source>
        <tissue evidence="1">Muscle</tissue>
    </source>
</reference>
<dbReference type="EMBL" id="VSRR010152611">
    <property type="protein sequence ID" value="MPD06707.1"/>
    <property type="molecule type" value="Genomic_DNA"/>
</dbReference>
<sequence>MHYGGTKELPRTSTTTTTTSTYYWRVFSSYTTYYVRTLGPLTSTLRLPDLLPRQPTEAQYLIPLHGIHNTEYCPLPESNLSQPPTGQR</sequence>
<dbReference type="AlphaFoldDB" id="A0A5B7KIR5"/>
<proteinExistence type="predicted"/>
<dbReference type="Proteomes" id="UP000324222">
    <property type="component" value="Unassembled WGS sequence"/>
</dbReference>
<evidence type="ECO:0000313" key="1">
    <source>
        <dbReference type="EMBL" id="MPD06707.1"/>
    </source>
</evidence>
<organism evidence="1 2">
    <name type="scientific">Portunus trituberculatus</name>
    <name type="common">Swimming crab</name>
    <name type="synonym">Neptunus trituberculatus</name>
    <dbReference type="NCBI Taxonomy" id="210409"/>
    <lineage>
        <taxon>Eukaryota</taxon>
        <taxon>Metazoa</taxon>
        <taxon>Ecdysozoa</taxon>
        <taxon>Arthropoda</taxon>
        <taxon>Crustacea</taxon>
        <taxon>Multicrustacea</taxon>
        <taxon>Malacostraca</taxon>
        <taxon>Eumalacostraca</taxon>
        <taxon>Eucarida</taxon>
        <taxon>Decapoda</taxon>
        <taxon>Pleocyemata</taxon>
        <taxon>Brachyura</taxon>
        <taxon>Eubrachyura</taxon>
        <taxon>Portunoidea</taxon>
        <taxon>Portunidae</taxon>
        <taxon>Portuninae</taxon>
        <taxon>Portunus</taxon>
    </lineage>
</organism>
<name>A0A5B7KIR5_PORTR</name>
<comment type="caution">
    <text evidence="1">The sequence shown here is derived from an EMBL/GenBank/DDBJ whole genome shotgun (WGS) entry which is preliminary data.</text>
</comment>